<protein>
    <submittedName>
        <fullName evidence="3">Lysophospholipase</fullName>
    </submittedName>
</protein>
<dbReference type="OrthoDB" id="8111537at2"/>
<sequence>MGRLGRVLVPIAVLAGVAAAGATAYVAASTAVARHVVTPIRRRKQDVRILSVADDLSTIRLGGTGDALRVPGRYGLWFSQDQGYARLGDILAMDDTGAVTRILEEVVWGDIEAATTGRLSGWYYTSPDELGLAVRSVDVSTDGGAAPAWLFPAAERTDRWAIHVHGRGARRQETLRAMPVFHEKGYTSLAVSYRNDEDAPDSPDRRYGLGGTEWRDVDAALDYALRNGARHIVLFGWSMGGAAVLQTAVRSPHADSVRGMVLDSPVIDWVETLDFQAGEMRLPRPVTQGALVLLDSGWAKGLVGQDAPIGLNTLDFTVRAGELAVPILLMHSDDDGYVPAGGSRLLAEQRPDIVTFERFARGKHTKLWNIDPERWNAAIGDWLDQLELSLTDDA</sequence>
<accession>A0A5B8LZC7</accession>
<feature type="chain" id="PRO_5038480022" evidence="1">
    <location>
        <begin position="25"/>
        <end position="394"/>
    </location>
</feature>
<dbReference type="AlphaFoldDB" id="A0A5B8LZC7"/>
<evidence type="ECO:0000313" key="3">
    <source>
        <dbReference type="EMBL" id="QDZ13868.1"/>
    </source>
</evidence>
<dbReference type="SUPFAM" id="SSF53474">
    <property type="entry name" value="alpha/beta-Hydrolases"/>
    <property type="match status" value="1"/>
</dbReference>
<keyword evidence="4" id="KW-1185">Reference proteome</keyword>
<feature type="domain" description="AB hydrolase-1" evidence="2">
    <location>
        <begin position="163"/>
        <end position="377"/>
    </location>
</feature>
<dbReference type="Gene3D" id="3.40.50.1820">
    <property type="entry name" value="alpha/beta hydrolase"/>
    <property type="match status" value="1"/>
</dbReference>
<dbReference type="EMBL" id="CP042305">
    <property type="protein sequence ID" value="QDZ13868.1"/>
    <property type="molecule type" value="Genomic_DNA"/>
</dbReference>
<gene>
    <name evidence="3" type="ORF">FPZ11_02890</name>
</gene>
<evidence type="ECO:0000313" key="4">
    <source>
        <dbReference type="Proteomes" id="UP000320216"/>
    </source>
</evidence>
<dbReference type="PANTHER" id="PTHR43358:SF4">
    <property type="entry name" value="ALPHA_BETA HYDROLASE FOLD-1 DOMAIN-CONTAINING PROTEIN"/>
    <property type="match status" value="1"/>
</dbReference>
<dbReference type="PANTHER" id="PTHR43358">
    <property type="entry name" value="ALPHA/BETA-HYDROLASE"/>
    <property type="match status" value="1"/>
</dbReference>
<evidence type="ECO:0000256" key="1">
    <source>
        <dbReference type="SAM" id="SignalP"/>
    </source>
</evidence>
<evidence type="ECO:0000259" key="2">
    <source>
        <dbReference type="Pfam" id="PF12697"/>
    </source>
</evidence>
<dbReference type="Pfam" id="PF12697">
    <property type="entry name" value="Abhydrolase_6"/>
    <property type="match status" value="1"/>
</dbReference>
<dbReference type="Proteomes" id="UP000320216">
    <property type="component" value="Chromosome"/>
</dbReference>
<reference evidence="3 4" key="1">
    <citation type="submission" date="2019-07" db="EMBL/GenBank/DDBJ databases">
        <title>Full genome sequence of Humibacter sp. WJ7-1.</title>
        <authorList>
            <person name="Im W.-T."/>
        </authorList>
    </citation>
    <scope>NUCLEOTIDE SEQUENCE [LARGE SCALE GENOMIC DNA]</scope>
    <source>
        <strain evidence="3 4">WJ7-1</strain>
    </source>
</reference>
<organism evidence="3 4">
    <name type="scientific">Humibacter ginsenosidimutans</name>
    <dbReference type="NCBI Taxonomy" id="2599293"/>
    <lineage>
        <taxon>Bacteria</taxon>
        <taxon>Bacillati</taxon>
        <taxon>Actinomycetota</taxon>
        <taxon>Actinomycetes</taxon>
        <taxon>Micrococcales</taxon>
        <taxon>Microbacteriaceae</taxon>
        <taxon>Humibacter</taxon>
    </lineage>
</organism>
<dbReference type="InterPro" id="IPR029058">
    <property type="entry name" value="AB_hydrolase_fold"/>
</dbReference>
<keyword evidence="1" id="KW-0732">Signal</keyword>
<dbReference type="InterPro" id="IPR052920">
    <property type="entry name" value="DNA-binding_regulatory"/>
</dbReference>
<feature type="signal peptide" evidence="1">
    <location>
        <begin position="1"/>
        <end position="24"/>
    </location>
</feature>
<dbReference type="GO" id="GO:0003824">
    <property type="term" value="F:catalytic activity"/>
    <property type="evidence" value="ECO:0007669"/>
    <property type="project" value="UniProtKB-ARBA"/>
</dbReference>
<proteinExistence type="predicted"/>
<dbReference type="InterPro" id="IPR000073">
    <property type="entry name" value="AB_hydrolase_1"/>
</dbReference>
<dbReference type="KEGG" id="huw:FPZ11_02890"/>
<name>A0A5B8LZC7_9MICO</name>